<feature type="region of interest" description="Disordered" evidence="1">
    <location>
        <begin position="1"/>
        <end position="22"/>
    </location>
</feature>
<dbReference type="GO" id="GO:0008168">
    <property type="term" value="F:methyltransferase activity"/>
    <property type="evidence" value="ECO:0007669"/>
    <property type="project" value="InterPro"/>
</dbReference>
<accession>A0A0F9DPK6</accession>
<proteinExistence type="predicted"/>
<dbReference type="AlphaFoldDB" id="A0A0F9DPK6"/>
<comment type="caution">
    <text evidence="2">The sequence shown here is derived from an EMBL/GenBank/DDBJ whole genome shotgun (WGS) entry which is preliminary data.</text>
</comment>
<name>A0A0F9DPK6_9ZZZZ</name>
<evidence type="ECO:0000256" key="1">
    <source>
        <dbReference type="SAM" id="MobiDB-lite"/>
    </source>
</evidence>
<organism evidence="2">
    <name type="scientific">marine sediment metagenome</name>
    <dbReference type="NCBI Taxonomy" id="412755"/>
    <lineage>
        <taxon>unclassified sequences</taxon>
        <taxon>metagenomes</taxon>
        <taxon>ecological metagenomes</taxon>
    </lineage>
</organism>
<dbReference type="Pfam" id="PF09505">
    <property type="entry name" value="Dimeth_Pyl"/>
    <property type="match status" value="1"/>
</dbReference>
<feature type="non-terminal residue" evidence="2">
    <location>
        <position position="1"/>
    </location>
</feature>
<dbReference type="EMBL" id="LAZR01040692">
    <property type="protein sequence ID" value="KKL13853.1"/>
    <property type="molecule type" value="Genomic_DNA"/>
</dbReference>
<reference evidence="2" key="1">
    <citation type="journal article" date="2015" name="Nature">
        <title>Complex archaea that bridge the gap between prokaryotes and eukaryotes.</title>
        <authorList>
            <person name="Spang A."/>
            <person name="Saw J.H."/>
            <person name="Jorgensen S.L."/>
            <person name="Zaremba-Niedzwiedzka K."/>
            <person name="Martijn J."/>
            <person name="Lind A.E."/>
            <person name="van Eijk R."/>
            <person name="Schleper C."/>
            <person name="Guy L."/>
            <person name="Ettema T.J."/>
        </authorList>
    </citation>
    <scope>NUCLEOTIDE SEQUENCE</scope>
</reference>
<feature type="compositionally biased region" description="Basic and acidic residues" evidence="1">
    <location>
        <begin position="1"/>
        <end position="21"/>
    </location>
</feature>
<gene>
    <name evidence="2" type="ORF">LCGC14_2521600</name>
</gene>
<evidence type="ECO:0000313" key="2">
    <source>
        <dbReference type="EMBL" id="KKL13853.1"/>
    </source>
</evidence>
<dbReference type="InterPro" id="IPR012653">
    <property type="entry name" value="Dimeth_MeTrfase_MtbB"/>
</dbReference>
<protein>
    <submittedName>
        <fullName evidence="2">Uncharacterized protein</fullName>
    </submittedName>
</protein>
<sequence>LEAELMKDLEDGTQDASERGKIPPLTDEEVKHLFDICKSIHKISGVEKGHEVVMTYDGGTNKIPRLGINTGRLQTLQIYERCFGADTTELSDPDYTYRQVKPTLRDDIPMMEQAQLLMVVPVFYGAMPNLGIYTQPDGPVPNPMELLPVGKIKEAKAAYEEAVELAVRDIVIVASAYYEAGADGINIDTVGACGDPDFKAALLASEELTTKYPGICIEMGMAGEFVLGMHGGISHNDVKLAGLYPHEQVKMAQAAGVTIFGPTINTKPAKSIPWNIARVATYTKACVSAAEIPVHANMGMGVGALPLCLTPPIDIVSLASKAMVEITDLDGL</sequence>
<dbReference type="GO" id="GO:0015948">
    <property type="term" value="P:methanogenesis"/>
    <property type="evidence" value="ECO:0007669"/>
    <property type="project" value="InterPro"/>
</dbReference>